<protein>
    <submittedName>
        <fullName evidence="2">HPr kinase/phosphorylase</fullName>
    </submittedName>
</protein>
<name>A0ABU3XHS5_9BACI</name>
<evidence type="ECO:0000313" key="3">
    <source>
        <dbReference type="Proteomes" id="UP001287282"/>
    </source>
</evidence>
<dbReference type="Gene3D" id="3.40.1390.20">
    <property type="entry name" value="HprK N-terminal domain-like"/>
    <property type="match status" value="1"/>
</dbReference>
<sequence>VVEHTLHRPGLVLAGYDNLFQFQRLQVLGNTECRYLHSFEPPERANVFDRLARFDIPGILLTAGNTLDDDLIALATARGIPV</sequence>
<feature type="non-terminal residue" evidence="2">
    <location>
        <position position="82"/>
    </location>
</feature>
<gene>
    <name evidence="2" type="ORF">RYX56_24265</name>
</gene>
<keyword evidence="3" id="KW-1185">Reference proteome</keyword>
<comment type="caution">
    <text evidence="2">The sequence shown here is derived from an EMBL/GenBank/DDBJ whole genome shotgun (WGS) entry which is preliminary data.</text>
</comment>
<proteinExistence type="predicted"/>
<dbReference type="Proteomes" id="UP001287282">
    <property type="component" value="Unassembled WGS sequence"/>
</dbReference>
<feature type="non-terminal residue" evidence="2">
    <location>
        <position position="1"/>
    </location>
</feature>
<dbReference type="SUPFAM" id="SSF75138">
    <property type="entry name" value="HprK N-terminal domain-like"/>
    <property type="match status" value="1"/>
</dbReference>
<dbReference type="EMBL" id="JAWJBA010000769">
    <property type="protein sequence ID" value="MDV2687465.1"/>
    <property type="molecule type" value="Genomic_DNA"/>
</dbReference>
<dbReference type="Pfam" id="PF02603">
    <property type="entry name" value="Hpr_kinase_N"/>
    <property type="match status" value="1"/>
</dbReference>
<reference evidence="2 3" key="1">
    <citation type="submission" date="2023-10" db="EMBL/GenBank/DDBJ databases">
        <title>Screening of Alkalihalobacillus lindianensis BZ-TG-R113 and Its Alleviation of Salt Stress on Rapeseed Growth.</title>
        <authorList>
            <person name="Zhao B."/>
            <person name="Guo T."/>
        </authorList>
    </citation>
    <scope>NUCLEOTIDE SEQUENCE [LARGE SCALE GENOMIC DNA]</scope>
    <source>
        <strain evidence="2 3">BZ-TG-R113</strain>
    </source>
</reference>
<evidence type="ECO:0000259" key="1">
    <source>
        <dbReference type="Pfam" id="PF02603"/>
    </source>
</evidence>
<feature type="domain" description="HPr(Ser) kinase/phosphorylase N-terminal" evidence="1">
    <location>
        <begin position="4"/>
        <end position="82"/>
    </location>
</feature>
<accession>A0ABU3XHS5</accession>
<keyword evidence="2" id="KW-0808">Transferase</keyword>
<organism evidence="2 3">
    <name type="scientific">Alkalihalophilus lindianensis</name>
    <dbReference type="NCBI Taxonomy" id="1630542"/>
    <lineage>
        <taxon>Bacteria</taxon>
        <taxon>Bacillati</taxon>
        <taxon>Bacillota</taxon>
        <taxon>Bacilli</taxon>
        <taxon>Bacillales</taxon>
        <taxon>Bacillaceae</taxon>
        <taxon>Alkalihalophilus</taxon>
    </lineage>
</organism>
<evidence type="ECO:0000313" key="2">
    <source>
        <dbReference type="EMBL" id="MDV2687465.1"/>
    </source>
</evidence>
<dbReference type="InterPro" id="IPR011126">
    <property type="entry name" value="Hpr_kin/Pase_Hpr_N"/>
</dbReference>
<dbReference type="InterPro" id="IPR028979">
    <property type="entry name" value="Ser_kin/Pase_Hpr-like_N_sf"/>
</dbReference>
<dbReference type="GO" id="GO:0016301">
    <property type="term" value="F:kinase activity"/>
    <property type="evidence" value="ECO:0007669"/>
    <property type="project" value="UniProtKB-KW"/>
</dbReference>
<keyword evidence="2" id="KW-0418">Kinase</keyword>